<dbReference type="EMBL" id="CADCUX010000515">
    <property type="protein sequence ID" value="CAA9427381.1"/>
    <property type="molecule type" value="Genomic_DNA"/>
</dbReference>
<reference evidence="2" key="1">
    <citation type="submission" date="2020-02" db="EMBL/GenBank/DDBJ databases">
        <authorList>
            <person name="Meier V. D."/>
        </authorList>
    </citation>
    <scope>NUCLEOTIDE SEQUENCE</scope>
    <source>
        <strain evidence="2">AVDCRST_MAG51</strain>
    </source>
</reference>
<feature type="non-terminal residue" evidence="2">
    <location>
        <position position="1"/>
    </location>
</feature>
<dbReference type="AlphaFoldDB" id="A0A6J4Q155"/>
<name>A0A6J4Q155_9BURK</name>
<organism evidence="2">
    <name type="scientific">uncultured Ramlibacter sp</name>
    <dbReference type="NCBI Taxonomy" id="260755"/>
    <lineage>
        <taxon>Bacteria</taxon>
        <taxon>Pseudomonadati</taxon>
        <taxon>Pseudomonadota</taxon>
        <taxon>Betaproteobacteria</taxon>
        <taxon>Burkholderiales</taxon>
        <taxon>Comamonadaceae</taxon>
        <taxon>Ramlibacter</taxon>
        <taxon>environmental samples</taxon>
    </lineage>
</organism>
<feature type="compositionally biased region" description="Low complexity" evidence="1">
    <location>
        <begin position="60"/>
        <end position="75"/>
    </location>
</feature>
<sequence length="107" mass="11060">PPTQPARRLRRSGAPRATGVGRACRSSIPGPSAIAYSGSHRQSPGMHCGHTQLRIRETAEGAGQEAQEGRQAARQGRPEGRRTGRRAGPGTGRGRPGQPHAGAAAAL</sequence>
<evidence type="ECO:0000256" key="1">
    <source>
        <dbReference type="SAM" id="MobiDB-lite"/>
    </source>
</evidence>
<accession>A0A6J4Q155</accession>
<evidence type="ECO:0000313" key="2">
    <source>
        <dbReference type="EMBL" id="CAA9427381.1"/>
    </source>
</evidence>
<proteinExistence type="predicted"/>
<protein>
    <submittedName>
        <fullName evidence="2">Uncharacterized protein</fullName>
    </submittedName>
</protein>
<feature type="non-terminal residue" evidence="2">
    <location>
        <position position="107"/>
    </location>
</feature>
<gene>
    <name evidence="2" type="ORF">AVDCRST_MAG51-2412</name>
</gene>
<feature type="region of interest" description="Disordered" evidence="1">
    <location>
        <begin position="1"/>
        <end position="107"/>
    </location>
</feature>